<accession>A0ABP1PLP1</accession>
<gene>
    <name evidence="1" type="ORF">ODALV1_LOCUS1409</name>
</gene>
<sequence>MDAEFEVPENSYEEEIGDEGWANTYENCRKGLCPEHGNGLARDRFWDWFSRGNAWDCVFHAV</sequence>
<proteinExistence type="predicted"/>
<dbReference type="Proteomes" id="UP001642540">
    <property type="component" value="Unassembled WGS sequence"/>
</dbReference>
<comment type="caution">
    <text evidence="1">The sequence shown here is derived from an EMBL/GenBank/DDBJ whole genome shotgun (WGS) entry which is preliminary data.</text>
</comment>
<keyword evidence="2" id="KW-1185">Reference proteome</keyword>
<dbReference type="EMBL" id="CAXLJM020000004">
    <property type="protein sequence ID" value="CAL8070763.1"/>
    <property type="molecule type" value="Genomic_DNA"/>
</dbReference>
<organism evidence="1 2">
    <name type="scientific">Orchesella dallaii</name>
    <dbReference type="NCBI Taxonomy" id="48710"/>
    <lineage>
        <taxon>Eukaryota</taxon>
        <taxon>Metazoa</taxon>
        <taxon>Ecdysozoa</taxon>
        <taxon>Arthropoda</taxon>
        <taxon>Hexapoda</taxon>
        <taxon>Collembola</taxon>
        <taxon>Entomobryomorpha</taxon>
        <taxon>Entomobryoidea</taxon>
        <taxon>Orchesellidae</taxon>
        <taxon>Orchesellinae</taxon>
        <taxon>Orchesella</taxon>
    </lineage>
</organism>
<reference evidence="1 2" key="1">
    <citation type="submission" date="2024-08" db="EMBL/GenBank/DDBJ databases">
        <authorList>
            <person name="Cucini C."/>
            <person name="Frati F."/>
        </authorList>
    </citation>
    <scope>NUCLEOTIDE SEQUENCE [LARGE SCALE GENOMIC DNA]</scope>
</reference>
<evidence type="ECO:0000313" key="1">
    <source>
        <dbReference type="EMBL" id="CAL8070763.1"/>
    </source>
</evidence>
<name>A0ABP1PLP1_9HEXA</name>
<protein>
    <submittedName>
        <fullName evidence="1">Uncharacterized protein</fullName>
    </submittedName>
</protein>
<evidence type="ECO:0000313" key="2">
    <source>
        <dbReference type="Proteomes" id="UP001642540"/>
    </source>
</evidence>